<sequence length="205" mass="23491">MSSESRFCRICFSTDGLFINPCGCKGSLQFVHNKCLGKWVKASQSMRCEICQHEFAAREYVRPFYRWKLIPYPRLTILKSILMTIYHLLVMGGTILFGYLFCMTLAAGNFMQSKVNLNLMDGVALIFAVCWALRALNKQIDMTKEFFLDHIDFNRDFEFHEYIPPTGQQFYLPVTSTVITISGIHIMDHTAADSPNSTDLEVVNT</sequence>
<keyword evidence="4" id="KW-0479">Metal-binding</keyword>
<dbReference type="RefSeq" id="YP_010087450.1">
    <property type="nucleotide sequence ID" value="NC_055555.1"/>
</dbReference>
<organism evidence="12">
    <name type="scientific">Phascolarctid gammaherpesvirus 1</name>
    <dbReference type="NCBI Taxonomy" id="2249313"/>
    <lineage>
        <taxon>Viruses</taxon>
        <taxon>Duplodnaviria</taxon>
        <taxon>Heunggongvirae</taxon>
        <taxon>Peploviricota</taxon>
        <taxon>Herviviricetes</taxon>
        <taxon>Herpesvirales</taxon>
        <taxon>Orthoherpesviridae</taxon>
        <taxon>Gammaherpesvirinae</taxon>
        <taxon>Manticavirus</taxon>
        <taxon>Manticavirus phascolarctidgamma1</taxon>
    </lineage>
</organism>
<evidence type="ECO:0000313" key="13">
    <source>
        <dbReference type="Proteomes" id="UP000677407"/>
    </source>
</evidence>
<proteinExistence type="predicted"/>
<dbReference type="Pfam" id="PF12906">
    <property type="entry name" value="RINGv"/>
    <property type="match status" value="1"/>
</dbReference>
<dbReference type="Proteomes" id="UP000677407">
    <property type="component" value="Segment"/>
</dbReference>
<dbReference type="Gene3D" id="3.30.40.10">
    <property type="entry name" value="Zinc/RING finger domain, C3HC4 (zinc finger)"/>
    <property type="match status" value="1"/>
</dbReference>
<dbReference type="PANTHER" id="PTHR46065">
    <property type="entry name" value="E3 UBIQUITIN-PROTEIN LIGASE MARCH 2/3 FAMILY MEMBER"/>
    <property type="match status" value="1"/>
</dbReference>
<dbReference type="EMBL" id="MG452722">
    <property type="protein sequence ID" value="AZB49180.1"/>
    <property type="molecule type" value="Genomic_DNA"/>
</dbReference>
<evidence type="ECO:0000259" key="11">
    <source>
        <dbReference type="PROSITE" id="PS51292"/>
    </source>
</evidence>
<keyword evidence="5" id="KW-0863">Zinc-finger</keyword>
<dbReference type="SUPFAM" id="SSF57850">
    <property type="entry name" value="RING/U-box"/>
    <property type="match status" value="1"/>
</dbReference>
<name>A0A3S8D7G3_9GAMA</name>
<evidence type="ECO:0000256" key="2">
    <source>
        <dbReference type="ARBA" id="ARBA00022679"/>
    </source>
</evidence>
<keyword evidence="13" id="KW-1185">Reference proteome</keyword>
<dbReference type="PROSITE" id="PS51292">
    <property type="entry name" value="ZF_RING_CH"/>
    <property type="match status" value="1"/>
</dbReference>
<evidence type="ECO:0000256" key="9">
    <source>
        <dbReference type="ARBA" id="ARBA00023136"/>
    </source>
</evidence>
<dbReference type="GO" id="GO:0016020">
    <property type="term" value="C:membrane"/>
    <property type="evidence" value="ECO:0007669"/>
    <property type="project" value="UniProtKB-SubCell"/>
</dbReference>
<dbReference type="SMART" id="SM00744">
    <property type="entry name" value="RINGv"/>
    <property type="match status" value="1"/>
</dbReference>
<dbReference type="KEGG" id="vg:65102735"/>
<gene>
    <name evidence="12" type="primary">E3-M8</name>
</gene>
<keyword evidence="9 10" id="KW-0472">Membrane</keyword>
<feature type="domain" description="RING-CH-type" evidence="11">
    <location>
        <begin position="1"/>
        <end position="58"/>
    </location>
</feature>
<evidence type="ECO:0000256" key="8">
    <source>
        <dbReference type="ARBA" id="ARBA00022989"/>
    </source>
</evidence>
<feature type="transmembrane region" description="Helical" evidence="10">
    <location>
        <begin position="119"/>
        <end position="136"/>
    </location>
</feature>
<feature type="transmembrane region" description="Helical" evidence="10">
    <location>
        <begin position="84"/>
        <end position="107"/>
    </location>
</feature>
<protein>
    <submittedName>
        <fullName evidence="12">E3-MARCH8-like protein</fullName>
    </submittedName>
</protein>
<keyword evidence="7" id="KW-0862">Zinc</keyword>
<evidence type="ECO:0000256" key="7">
    <source>
        <dbReference type="ARBA" id="ARBA00022833"/>
    </source>
</evidence>
<accession>A0A3S8D7G3</accession>
<evidence type="ECO:0000256" key="3">
    <source>
        <dbReference type="ARBA" id="ARBA00022692"/>
    </source>
</evidence>
<comment type="subcellular location">
    <subcellularLocation>
        <location evidence="1">Membrane</location>
        <topology evidence="1">Multi-pass membrane protein</topology>
    </subcellularLocation>
</comment>
<dbReference type="PANTHER" id="PTHR46065:SF3">
    <property type="entry name" value="FI20425P1"/>
    <property type="match status" value="1"/>
</dbReference>
<dbReference type="InterPro" id="IPR011016">
    <property type="entry name" value="Znf_RING-CH"/>
</dbReference>
<evidence type="ECO:0000256" key="6">
    <source>
        <dbReference type="ARBA" id="ARBA00022786"/>
    </source>
</evidence>
<evidence type="ECO:0000256" key="4">
    <source>
        <dbReference type="ARBA" id="ARBA00022723"/>
    </source>
</evidence>
<evidence type="ECO:0000256" key="1">
    <source>
        <dbReference type="ARBA" id="ARBA00004141"/>
    </source>
</evidence>
<keyword evidence="3 10" id="KW-0812">Transmembrane</keyword>
<evidence type="ECO:0000256" key="5">
    <source>
        <dbReference type="ARBA" id="ARBA00022771"/>
    </source>
</evidence>
<keyword evidence="6" id="KW-0833">Ubl conjugation pathway</keyword>
<evidence type="ECO:0000313" key="12">
    <source>
        <dbReference type="EMBL" id="AZB49180.1"/>
    </source>
</evidence>
<dbReference type="GeneID" id="65102735"/>
<dbReference type="InterPro" id="IPR013083">
    <property type="entry name" value="Znf_RING/FYVE/PHD"/>
</dbReference>
<evidence type="ECO:0000256" key="10">
    <source>
        <dbReference type="SAM" id="Phobius"/>
    </source>
</evidence>
<keyword evidence="8 10" id="KW-1133">Transmembrane helix</keyword>
<dbReference type="GO" id="GO:0016740">
    <property type="term" value="F:transferase activity"/>
    <property type="evidence" value="ECO:0007669"/>
    <property type="project" value="UniProtKB-KW"/>
</dbReference>
<reference evidence="12" key="1">
    <citation type="submission" date="2017-11" db="EMBL/GenBank/DDBJ databases">
        <title>The distinct marsupial branch of gammaherpesviruses includes novel host-derived genes seldom found in other viruses.</title>
        <authorList>
            <person name="Vaz P.K."/>
        </authorList>
    </citation>
    <scope>NUCLEOTIDE SEQUENCE</scope>
    <source>
        <strain evidence="12">36M/11</strain>
    </source>
</reference>
<keyword evidence="2" id="KW-0808">Transferase</keyword>
<dbReference type="GO" id="GO:0008270">
    <property type="term" value="F:zinc ion binding"/>
    <property type="evidence" value="ECO:0007669"/>
    <property type="project" value="UniProtKB-KW"/>
</dbReference>